<dbReference type="InterPro" id="IPR036890">
    <property type="entry name" value="HATPase_C_sf"/>
</dbReference>
<dbReference type="EC" id="2.7.13.3" evidence="3"/>
<feature type="domain" description="Histidine kinase" evidence="9">
    <location>
        <begin position="409"/>
        <end position="641"/>
    </location>
</feature>
<evidence type="ECO:0000256" key="3">
    <source>
        <dbReference type="ARBA" id="ARBA00012438"/>
    </source>
</evidence>
<keyword evidence="7 8" id="KW-0472">Membrane</keyword>
<dbReference type="CDD" id="cd00075">
    <property type="entry name" value="HATPase"/>
    <property type="match status" value="1"/>
</dbReference>
<evidence type="ECO:0000256" key="5">
    <source>
        <dbReference type="ARBA" id="ARBA00022692"/>
    </source>
</evidence>
<protein>
    <recommendedName>
        <fullName evidence="3">histidine kinase</fullName>
        <ecNumber evidence="3">2.7.13.3</ecNumber>
    </recommendedName>
</protein>
<evidence type="ECO:0000313" key="10">
    <source>
        <dbReference type="EMBL" id="AHC16207.1"/>
    </source>
</evidence>
<dbReference type="SUPFAM" id="SSF55874">
    <property type="entry name" value="ATPase domain of HSP90 chaperone/DNA topoisomerase II/histidine kinase"/>
    <property type="match status" value="1"/>
</dbReference>
<reference evidence="10 11" key="1">
    <citation type="journal article" date="2015" name="Stand. Genomic Sci.">
        <title>Complete genome sequence and description of Salinispira pacifica gen. nov., sp. nov., a novel spirochaete isolated form a hypersaline microbial mat.</title>
        <authorList>
            <person name="Ben Hania W."/>
            <person name="Joseph M."/>
            <person name="Schumann P."/>
            <person name="Bunk B."/>
            <person name="Fiebig A."/>
            <person name="Sproer C."/>
            <person name="Klenk H.P."/>
            <person name="Fardeau M.L."/>
            <person name="Spring S."/>
        </authorList>
    </citation>
    <scope>NUCLEOTIDE SEQUENCE [LARGE SCALE GENOMIC DNA]</scope>
    <source>
        <strain evidence="10 11">L21-RPul-D2</strain>
    </source>
</reference>
<gene>
    <name evidence="10" type="ORF">L21SP2_2859</name>
</gene>
<dbReference type="PANTHER" id="PTHR43065">
    <property type="entry name" value="SENSOR HISTIDINE KINASE"/>
    <property type="match status" value="1"/>
</dbReference>
<accession>V5WK62</accession>
<sequence>MKLRRQNLNFQIVLVITLLVLGSFVILGSVLSVLFRSSILEREYRYLELLVETYARHLEQQVDKTRSIVNAYSFENSLRTAILQDDPRQSLYMLALAREASAYLEDIVLINPRGIVEASGSLRMEGETMRQYLSFRRSLESGKPVMDTRAVTSRAGAPSIGIAAPVIHENETIAVLMGIFNIERFAIDFLSFRLPDEDMQIYVIDESYRYIIHSDPDLRMKTRIEVLSGLGIIRDPLENFQGDTAAGSERYRPPGSVTDQEIFPYRMGGSRVVQIDDALHVNVQTGILPWYMGITVDSYELHRPIRNINLTTIAAGIIFSLILSIALYLYLSRRLIRPLLSLRDRVADFEENMETIRPVFSSTNELSELELRLAHMSTTIREKNERIQTMYEQLLQSEKLASLGGLVGGLSHEMNTPLGNAVTMISNLKQEFSEIQRQVDSAALTRSGLEDFLSYGSDAVNHSFINLRRATDLVKNLKQLAVDQGSMRRREFNLFEVVQGVVSSMGFQLKRKRVEVILNIDRDIVLDSYPGPLEQVFTNLIGNTLRHGIPGDGPGRITISGQEWEEGTIRIYYRDNGQGISTEVRTSIFEPYISTKMDDGGSGLGMFLVLNIIQAVFGGEIVLEDTGPAGAGFRISFPRTPPEGRRDVFPVIPSG</sequence>
<dbReference type="PATRIC" id="fig|1307761.3.peg.2849"/>
<evidence type="ECO:0000256" key="6">
    <source>
        <dbReference type="ARBA" id="ARBA00022989"/>
    </source>
</evidence>
<dbReference type="KEGG" id="slr:L21SP2_2859"/>
<dbReference type="InterPro" id="IPR005467">
    <property type="entry name" value="His_kinase_dom"/>
</dbReference>
<dbReference type="EMBL" id="CP006939">
    <property type="protein sequence ID" value="AHC16207.1"/>
    <property type="molecule type" value="Genomic_DNA"/>
</dbReference>
<proteinExistence type="predicted"/>
<dbReference type="Proteomes" id="UP000018680">
    <property type="component" value="Chromosome"/>
</dbReference>
<evidence type="ECO:0000256" key="7">
    <source>
        <dbReference type="ARBA" id="ARBA00023136"/>
    </source>
</evidence>
<feature type="transmembrane region" description="Helical" evidence="8">
    <location>
        <begin position="310"/>
        <end position="331"/>
    </location>
</feature>
<keyword evidence="6 8" id="KW-1133">Transmembrane helix</keyword>
<evidence type="ECO:0000313" key="11">
    <source>
        <dbReference type="Proteomes" id="UP000018680"/>
    </source>
</evidence>
<organism evidence="10 11">
    <name type="scientific">Salinispira pacifica</name>
    <dbReference type="NCBI Taxonomy" id="1307761"/>
    <lineage>
        <taxon>Bacteria</taxon>
        <taxon>Pseudomonadati</taxon>
        <taxon>Spirochaetota</taxon>
        <taxon>Spirochaetia</taxon>
        <taxon>Spirochaetales</taxon>
        <taxon>Spirochaetaceae</taxon>
        <taxon>Salinispira</taxon>
    </lineage>
</organism>
<comment type="catalytic activity">
    <reaction evidence="1">
        <text>ATP + protein L-histidine = ADP + protein N-phospho-L-histidine.</text>
        <dbReference type="EC" id="2.7.13.3"/>
    </reaction>
</comment>
<dbReference type="Gene3D" id="3.30.565.10">
    <property type="entry name" value="Histidine kinase-like ATPase, C-terminal domain"/>
    <property type="match status" value="1"/>
</dbReference>
<dbReference type="eggNOG" id="COG4191">
    <property type="taxonomic scope" value="Bacteria"/>
</dbReference>
<dbReference type="InterPro" id="IPR004358">
    <property type="entry name" value="Sig_transdc_His_kin-like_C"/>
</dbReference>
<keyword evidence="11" id="KW-1185">Reference proteome</keyword>
<evidence type="ECO:0000259" key="9">
    <source>
        <dbReference type="PROSITE" id="PS50109"/>
    </source>
</evidence>
<dbReference type="Pfam" id="PF02743">
    <property type="entry name" value="dCache_1"/>
    <property type="match status" value="1"/>
</dbReference>
<evidence type="ECO:0000256" key="2">
    <source>
        <dbReference type="ARBA" id="ARBA00004651"/>
    </source>
</evidence>
<dbReference type="Pfam" id="PF02518">
    <property type="entry name" value="HATPase_c"/>
    <property type="match status" value="1"/>
</dbReference>
<dbReference type="GO" id="GO:0004673">
    <property type="term" value="F:protein histidine kinase activity"/>
    <property type="evidence" value="ECO:0007669"/>
    <property type="project" value="UniProtKB-EC"/>
</dbReference>
<dbReference type="InterPro" id="IPR033479">
    <property type="entry name" value="dCache_1"/>
</dbReference>
<comment type="subcellular location">
    <subcellularLocation>
        <location evidence="2">Cell membrane</location>
        <topology evidence="2">Multi-pass membrane protein</topology>
    </subcellularLocation>
</comment>
<dbReference type="PRINTS" id="PR00344">
    <property type="entry name" value="BCTRLSENSOR"/>
</dbReference>
<dbReference type="GO" id="GO:0005886">
    <property type="term" value="C:plasma membrane"/>
    <property type="evidence" value="ECO:0007669"/>
    <property type="project" value="UniProtKB-SubCell"/>
</dbReference>
<keyword evidence="4" id="KW-1003">Cell membrane</keyword>
<evidence type="ECO:0000256" key="4">
    <source>
        <dbReference type="ARBA" id="ARBA00022475"/>
    </source>
</evidence>
<dbReference type="Gene3D" id="1.10.287.130">
    <property type="match status" value="1"/>
</dbReference>
<dbReference type="OrthoDB" id="1931120at2"/>
<dbReference type="PROSITE" id="PS50109">
    <property type="entry name" value="HIS_KIN"/>
    <property type="match status" value="1"/>
</dbReference>
<dbReference type="InterPro" id="IPR003594">
    <property type="entry name" value="HATPase_dom"/>
</dbReference>
<evidence type="ECO:0000256" key="1">
    <source>
        <dbReference type="ARBA" id="ARBA00000085"/>
    </source>
</evidence>
<dbReference type="STRING" id="1307761.L21SP2_2859"/>
<feature type="transmembrane region" description="Helical" evidence="8">
    <location>
        <begin position="12"/>
        <end position="35"/>
    </location>
</feature>
<dbReference type="Gene3D" id="3.30.450.20">
    <property type="entry name" value="PAS domain"/>
    <property type="match status" value="1"/>
</dbReference>
<keyword evidence="5 8" id="KW-0812">Transmembrane</keyword>
<dbReference type="Gene3D" id="6.10.340.10">
    <property type="match status" value="1"/>
</dbReference>
<dbReference type="AlphaFoldDB" id="V5WK62"/>
<dbReference type="RefSeq" id="WP_024269104.1">
    <property type="nucleotide sequence ID" value="NC_023035.1"/>
</dbReference>
<evidence type="ECO:0000256" key="8">
    <source>
        <dbReference type="SAM" id="Phobius"/>
    </source>
</evidence>
<dbReference type="PANTHER" id="PTHR43065:SF47">
    <property type="match status" value="1"/>
</dbReference>
<name>V5WK62_9SPIO</name>
<dbReference type="HOGENOM" id="CLU_000445_133_2_12"/>
<dbReference type="SMART" id="SM00387">
    <property type="entry name" value="HATPase_c"/>
    <property type="match status" value="1"/>
</dbReference>